<evidence type="ECO:0000313" key="1">
    <source>
        <dbReference type="EMBL" id="CCE90837.1"/>
    </source>
</evidence>
<dbReference type="AlphaFoldDB" id="G8ZQE3"/>
<dbReference type="HOGENOM" id="CLU_116422_0_0_1"/>
<dbReference type="OrthoDB" id="4031914at2759"/>
<dbReference type="eggNOG" id="ENOG502S56F">
    <property type="taxonomic scope" value="Eukaryota"/>
</dbReference>
<keyword evidence="2" id="KW-1185">Reference proteome</keyword>
<proteinExistence type="predicted"/>
<sequence>MMDSSSGNFEYVLQLTKVLSLESRANRQESDKIESILRRLAKQSGVSYDQLSDGVSSSTQEAYDSMSAPDLAERLILENYELIYRIEMQEYVNNKIWALINEIIEHLTSIRGFIIEGKLTGLQNVDFYVQDKFDSKIHRLEESSKSLQGAKESTQDKLCSVYGDLRQVLNQINWEALPKGSREYKRIFEVLSYLRNSYGVDLLPLK</sequence>
<evidence type="ECO:0000313" key="2">
    <source>
        <dbReference type="Proteomes" id="UP000005627"/>
    </source>
</evidence>
<dbReference type="GO" id="GO:0000137">
    <property type="term" value="C:Golgi cis cisterna"/>
    <property type="evidence" value="ECO:0007669"/>
    <property type="project" value="EnsemblFungi"/>
</dbReference>
<dbReference type="GeneID" id="11500217"/>
<dbReference type="RefSeq" id="XP_003680048.1">
    <property type="nucleotide sequence ID" value="XM_003680000.1"/>
</dbReference>
<dbReference type="GO" id="GO:0000321">
    <property type="term" value="P:re-entry into mitotic cell cycle after pheromone arrest"/>
    <property type="evidence" value="ECO:0007669"/>
    <property type="project" value="EnsemblFungi"/>
</dbReference>
<dbReference type="KEGG" id="tdl:TDEL_0B07080"/>
<dbReference type="InParanoid" id="G8ZQE3"/>
<dbReference type="FunCoup" id="G8ZQE3">
    <property type="interactions" value="83"/>
</dbReference>
<dbReference type="EMBL" id="HE616743">
    <property type="protein sequence ID" value="CCE90837.1"/>
    <property type="molecule type" value="Genomic_DNA"/>
</dbReference>
<reference evidence="1 2" key="1">
    <citation type="journal article" date="2011" name="Proc. Natl. Acad. Sci. U.S.A.">
        <title>Evolutionary erosion of yeast sex chromosomes by mating-type switching accidents.</title>
        <authorList>
            <person name="Gordon J.L."/>
            <person name="Armisen D."/>
            <person name="Proux-Wera E."/>
            <person name="Oheigeartaigh S.S."/>
            <person name="Byrne K.P."/>
            <person name="Wolfe K.H."/>
        </authorList>
    </citation>
    <scope>NUCLEOTIDE SEQUENCE [LARGE SCALE GENOMIC DNA]</scope>
    <source>
        <strain evidence="2">ATCC 10662 / CBS 1146 / NBRC 0425 / NCYC 2629 / NRRL Y-866</strain>
    </source>
</reference>
<gene>
    <name evidence="1" type="primary">TDEL0B07080</name>
    <name evidence="1" type="ORF">TDEL_0B07080</name>
</gene>
<dbReference type="GO" id="GO:0005783">
    <property type="term" value="C:endoplasmic reticulum"/>
    <property type="evidence" value="ECO:0007669"/>
    <property type="project" value="EnsemblFungi"/>
</dbReference>
<dbReference type="STRING" id="1076872.G8ZQE3"/>
<organism evidence="1 2">
    <name type="scientific">Torulaspora delbrueckii</name>
    <name type="common">Yeast</name>
    <name type="synonym">Candida colliculosa</name>
    <dbReference type="NCBI Taxonomy" id="4950"/>
    <lineage>
        <taxon>Eukaryota</taxon>
        <taxon>Fungi</taxon>
        <taxon>Dikarya</taxon>
        <taxon>Ascomycota</taxon>
        <taxon>Saccharomycotina</taxon>
        <taxon>Saccharomycetes</taxon>
        <taxon>Saccharomycetales</taxon>
        <taxon>Saccharomycetaceae</taxon>
        <taxon>Torulaspora</taxon>
    </lineage>
</organism>
<protein>
    <submittedName>
        <fullName evidence="1">Uncharacterized protein</fullName>
    </submittedName>
</protein>
<accession>G8ZQE3</accession>
<dbReference type="Proteomes" id="UP000005627">
    <property type="component" value="Chromosome 2"/>
</dbReference>
<name>G8ZQE3_TORDE</name>